<evidence type="ECO:0000259" key="7">
    <source>
        <dbReference type="Pfam" id="PF07195"/>
    </source>
</evidence>
<comment type="subunit">
    <text evidence="2 5">Homopentamer.</text>
</comment>
<dbReference type="Pfam" id="PF07195">
    <property type="entry name" value="FliD_C"/>
    <property type="match status" value="1"/>
</dbReference>
<accession>A0A143YZS3</accession>
<keyword evidence="5" id="KW-0964">Secreted</keyword>
<dbReference type="PANTHER" id="PTHR30288">
    <property type="entry name" value="FLAGELLAR CAP/ASSEMBLY PROTEIN FLID"/>
    <property type="match status" value="1"/>
</dbReference>
<feature type="domain" description="Flagellar hook-associated protein 2 N-terminal" evidence="6">
    <location>
        <begin position="20"/>
        <end position="111"/>
    </location>
</feature>
<dbReference type="InterPro" id="IPR003481">
    <property type="entry name" value="FliD_N"/>
</dbReference>
<dbReference type="GO" id="GO:0071973">
    <property type="term" value="P:bacterial-type flagellum-dependent cell motility"/>
    <property type="evidence" value="ECO:0007669"/>
    <property type="project" value="TreeGrafter"/>
</dbReference>
<keyword evidence="9" id="KW-1185">Reference proteome</keyword>
<evidence type="ECO:0000256" key="2">
    <source>
        <dbReference type="ARBA" id="ARBA00011255"/>
    </source>
</evidence>
<keyword evidence="8" id="KW-0282">Flagellum</keyword>
<dbReference type="GO" id="GO:0009424">
    <property type="term" value="C:bacterial-type flagellum hook"/>
    <property type="evidence" value="ECO:0007669"/>
    <property type="project" value="UniProtKB-UniRule"/>
</dbReference>
<sequence>MSTVSNTSTTSFLGSYSGITSDTIDQLIAAESGKLTQYQNNQTKLNNEKDAWRDVQTRLDNLSGKLDGLQDEATFNAKTVTSSDGGRVAATVGTTAVPGNYKIEVTQLATQTRLTSGTIAAAAGKKSDADLALTGTLTLTNQDGKPSDEITIETTDSLKDIIGKINKQSKTTGISATVIGEQLVLSDSKMGARSIEASGSLAESLGLNKNATGAAQAKQTAGQSAKIMVNNDIEITQDSNTLTDAIEGLTLTLKEAGTTTVTVAEDLDKPIAAVKDFISQYNSALSFIGDQLDVGDPSAADNKTGKLVGNSSLMQLQSSLRSLMTTQVKNGNAAGDYSSDLGISVDRYGQLTLDEGKLTALLKENPTAAASFFEAEVDTGKTVTKDGITEKVMAKVGLSQKMATLLNSYVDKNDGIIATKNKTYDNLIADITGKIGLFNERMETKRAQYVATFTALDKAMMEAESQLSYLTSQLGTSGQS</sequence>
<comment type="subcellular location">
    <subcellularLocation>
        <location evidence="5">Secreted</location>
    </subcellularLocation>
    <subcellularLocation>
        <location evidence="5">Bacterial flagellum</location>
    </subcellularLocation>
</comment>
<name>A0A143YZS3_9LACT</name>
<dbReference type="InterPro" id="IPR010809">
    <property type="entry name" value="FliD_C"/>
</dbReference>
<dbReference type="Pfam" id="PF07196">
    <property type="entry name" value="Flagellin_IN"/>
    <property type="match status" value="1"/>
</dbReference>
<dbReference type="OrthoDB" id="9776025at2"/>
<dbReference type="STRING" id="140314.SAMN04488076_12328"/>
<dbReference type="RefSeq" id="WP_087034266.1">
    <property type="nucleotide sequence ID" value="NZ_FJNE01000013.1"/>
</dbReference>
<dbReference type="PANTHER" id="PTHR30288:SF0">
    <property type="entry name" value="FLAGELLAR HOOK-ASSOCIATED PROTEIN 2"/>
    <property type="match status" value="1"/>
</dbReference>
<dbReference type="Pfam" id="PF02465">
    <property type="entry name" value="FliD_N"/>
    <property type="match status" value="1"/>
</dbReference>
<evidence type="ECO:0000256" key="3">
    <source>
        <dbReference type="ARBA" id="ARBA00023054"/>
    </source>
</evidence>
<comment type="function">
    <text evidence="5">Required for morphogenesis and for the elongation of the flagellar filament by facilitating polymerization of the flagellin monomers at the tip of growing filament. Forms a capping structure, which prevents flagellin subunits (transported through the central channel of the flagellum) from leaking out without polymerization at the distal end.</text>
</comment>
<dbReference type="EMBL" id="FJNE01000013">
    <property type="protein sequence ID" value="CZR02649.1"/>
    <property type="molecule type" value="Genomic_DNA"/>
</dbReference>
<reference evidence="8 9" key="1">
    <citation type="submission" date="2016-02" db="EMBL/GenBank/DDBJ databases">
        <authorList>
            <person name="Wen L."/>
            <person name="He K."/>
            <person name="Yang H."/>
        </authorList>
    </citation>
    <scope>NUCLEOTIDE SEQUENCE [LARGE SCALE GENOMIC DNA]</scope>
    <source>
        <strain evidence="8">Trichococcus palustris</strain>
    </source>
</reference>
<evidence type="ECO:0000313" key="8">
    <source>
        <dbReference type="EMBL" id="CZR02649.1"/>
    </source>
</evidence>
<evidence type="ECO:0000256" key="1">
    <source>
        <dbReference type="ARBA" id="ARBA00009764"/>
    </source>
</evidence>
<evidence type="ECO:0000259" key="6">
    <source>
        <dbReference type="Pfam" id="PF02465"/>
    </source>
</evidence>
<dbReference type="AlphaFoldDB" id="A0A143YZS3"/>
<dbReference type="GO" id="GO:0005576">
    <property type="term" value="C:extracellular region"/>
    <property type="evidence" value="ECO:0007669"/>
    <property type="project" value="UniProtKB-SubCell"/>
</dbReference>
<keyword evidence="4 5" id="KW-0975">Bacterial flagellum</keyword>
<feature type="domain" description="Flagellar hook-associated protein 2 C-terminal" evidence="7">
    <location>
        <begin position="222"/>
        <end position="462"/>
    </location>
</feature>
<dbReference type="Proteomes" id="UP000242754">
    <property type="component" value="Unassembled WGS sequence"/>
</dbReference>
<dbReference type="GO" id="GO:0007155">
    <property type="term" value="P:cell adhesion"/>
    <property type="evidence" value="ECO:0007669"/>
    <property type="project" value="InterPro"/>
</dbReference>
<keyword evidence="8" id="KW-0969">Cilium</keyword>
<keyword evidence="8" id="KW-0966">Cell projection</keyword>
<organism evidence="8 9">
    <name type="scientific">Trichococcus palustris</name>
    <dbReference type="NCBI Taxonomy" id="140314"/>
    <lineage>
        <taxon>Bacteria</taxon>
        <taxon>Bacillati</taxon>
        <taxon>Bacillota</taxon>
        <taxon>Bacilli</taxon>
        <taxon>Lactobacillales</taxon>
        <taxon>Carnobacteriaceae</taxon>
        <taxon>Trichococcus</taxon>
    </lineage>
</organism>
<dbReference type="GO" id="GO:0009421">
    <property type="term" value="C:bacterial-type flagellum filament cap"/>
    <property type="evidence" value="ECO:0007669"/>
    <property type="project" value="InterPro"/>
</dbReference>
<comment type="similarity">
    <text evidence="1 5">Belongs to the FliD family.</text>
</comment>
<dbReference type="InterPro" id="IPR040026">
    <property type="entry name" value="FliD"/>
</dbReference>
<evidence type="ECO:0000313" key="9">
    <source>
        <dbReference type="Proteomes" id="UP000242754"/>
    </source>
</evidence>
<keyword evidence="3" id="KW-0175">Coiled coil</keyword>
<protein>
    <recommendedName>
        <fullName evidence="5">Flagellar hook-associated protein 2</fullName>
        <shortName evidence="5">HAP2</shortName>
    </recommendedName>
    <alternativeName>
        <fullName evidence="5">Flagellar cap protein</fullName>
    </alternativeName>
</protein>
<proteinExistence type="inferred from homology"/>
<evidence type="ECO:0000256" key="5">
    <source>
        <dbReference type="RuleBase" id="RU362066"/>
    </source>
</evidence>
<dbReference type="InterPro" id="IPR010810">
    <property type="entry name" value="Flagellin_hook_IN_motif"/>
</dbReference>
<evidence type="ECO:0000256" key="4">
    <source>
        <dbReference type="ARBA" id="ARBA00023143"/>
    </source>
</evidence>
<gene>
    <name evidence="8" type="ORF">Tpal_2772</name>
</gene>